<evidence type="ECO:0000313" key="2">
    <source>
        <dbReference type="EMBL" id="KZT58711.1"/>
    </source>
</evidence>
<gene>
    <name evidence="2" type="ORF">CALCODRAFT_232268</name>
</gene>
<feature type="domain" description="AB hydrolase-1" evidence="1">
    <location>
        <begin position="72"/>
        <end position="164"/>
    </location>
</feature>
<sequence>MSSAQSDIEHRSSVPFLLSLILFSSHPSSIPSPMSPSWATADLGVLVPGDPPTKLYYLDSHPVPPEGPYTTLVAVHGTGFNSRIWLPLLPHLPPHTRLLAFNRRGYAGSSPPHVSASPGAGNTEGFGRQVLDLAAFVRFAVEGLGVPAAAQGEGKGGIVLFGWCVL</sequence>
<dbReference type="Gene3D" id="3.40.50.1820">
    <property type="entry name" value="alpha/beta hydrolase"/>
    <property type="match status" value="1"/>
</dbReference>
<organism evidence="2 3">
    <name type="scientific">Calocera cornea HHB12733</name>
    <dbReference type="NCBI Taxonomy" id="1353952"/>
    <lineage>
        <taxon>Eukaryota</taxon>
        <taxon>Fungi</taxon>
        <taxon>Dikarya</taxon>
        <taxon>Basidiomycota</taxon>
        <taxon>Agaricomycotina</taxon>
        <taxon>Dacrymycetes</taxon>
        <taxon>Dacrymycetales</taxon>
        <taxon>Dacrymycetaceae</taxon>
        <taxon>Calocera</taxon>
    </lineage>
</organism>
<accession>A0A165H0E5</accession>
<name>A0A165H0E5_9BASI</name>
<protein>
    <recommendedName>
        <fullName evidence="1">AB hydrolase-1 domain-containing protein</fullName>
    </recommendedName>
</protein>
<dbReference type="InterPro" id="IPR029058">
    <property type="entry name" value="AB_hydrolase_fold"/>
</dbReference>
<keyword evidence="3" id="KW-1185">Reference proteome</keyword>
<proteinExistence type="predicted"/>
<evidence type="ECO:0000313" key="3">
    <source>
        <dbReference type="Proteomes" id="UP000076842"/>
    </source>
</evidence>
<dbReference type="AlphaFoldDB" id="A0A165H0E5"/>
<dbReference type="SUPFAM" id="SSF53474">
    <property type="entry name" value="alpha/beta-Hydrolases"/>
    <property type="match status" value="1"/>
</dbReference>
<reference evidence="2 3" key="1">
    <citation type="journal article" date="2016" name="Mol. Biol. Evol.">
        <title>Comparative Genomics of Early-Diverging Mushroom-Forming Fungi Provides Insights into the Origins of Lignocellulose Decay Capabilities.</title>
        <authorList>
            <person name="Nagy L.G."/>
            <person name="Riley R."/>
            <person name="Tritt A."/>
            <person name="Adam C."/>
            <person name="Daum C."/>
            <person name="Floudas D."/>
            <person name="Sun H."/>
            <person name="Yadav J.S."/>
            <person name="Pangilinan J."/>
            <person name="Larsson K.H."/>
            <person name="Matsuura K."/>
            <person name="Barry K."/>
            <person name="Labutti K."/>
            <person name="Kuo R."/>
            <person name="Ohm R.A."/>
            <person name="Bhattacharya S.S."/>
            <person name="Shirouzu T."/>
            <person name="Yoshinaga Y."/>
            <person name="Martin F.M."/>
            <person name="Grigoriev I.V."/>
            <person name="Hibbett D.S."/>
        </authorList>
    </citation>
    <scope>NUCLEOTIDE SEQUENCE [LARGE SCALE GENOMIC DNA]</scope>
    <source>
        <strain evidence="2 3">HHB12733</strain>
    </source>
</reference>
<dbReference type="Proteomes" id="UP000076842">
    <property type="component" value="Unassembled WGS sequence"/>
</dbReference>
<dbReference type="InParanoid" id="A0A165H0E5"/>
<dbReference type="OrthoDB" id="3251587at2759"/>
<dbReference type="Pfam" id="PF12697">
    <property type="entry name" value="Abhydrolase_6"/>
    <property type="match status" value="1"/>
</dbReference>
<dbReference type="InterPro" id="IPR000073">
    <property type="entry name" value="AB_hydrolase_1"/>
</dbReference>
<dbReference type="EMBL" id="KV423948">
    <property type="protein sequence ID" value="KZT58711.1"/>
    <property type="molecule type" value="Genomic_DNA"/>
</dbReference>
<evidence type="ECO:0000259" key="1">
    <source>
        <dbReference type="Pfam" id="PF12697"/>
    </source>
</evidence>